<dbReference type="EMBL" id="RPFW01000002">
    <property type="protein sequence ID" value="TVZ05810.1"/>
    <property type="molecule type" value="Genomic_DNA"/>
</dbReference>
<dbReference type="InterPro" id="IPR011010">
    <property type="entry name" value="DNA_brk_join_enz"/>
</dbReference>
<evidence type="ECO:0000259" key="2">
    <source>
        <dbReference type="PROSITE" id="PS51900"/>
    </source>
</evidence>
<name>A0A6P2C3R3_9ACTN</name>
<sequence length="305" mass="32350">MPGSDVPGSGASTQARDAIDAFLRHLADRGLSATTRRIRKTYLNEYLRHAQGAAEDPENPGTGRPLTAGELMDADRARAWLEDAAAGKTRIRNTSRGPEASAYPNSMRVRIDSVNAFAEFIGETARLDRQPPARGFHLTPGDTEALLHDLTVKRPIHANAMTALRTAAVAALVADTGRGVPELADLNVKALHLDGDEPHADVEGEQVPLTQATVHILTRWLAARASIVADLEGSDPGHLWIPTKPGRARGGVPSAKPGISPAAVRTLHASHRALVSQLLGTPLRPGALRAAAEPHLLAAPEQARS</sequence>
<keyword evidence="1" id="KW-0238">DNA-binding</keyword>
<evidence type="ECO:0000313" key="4">
    <source>
        <dbReference type="Proteomes" id="UP000460272"/>
    </source>
</evidence>
<dbReference type="InterPro" id="IPR044068">
    <property type="entry name" value="CB"/>
</dbReference>
<gene>
    <name evidence="3" type="ORF">EAS64_11200</name>
</gene>
<dbReference type="GO" id="GO:0003677">
    <property type="term" value="F:DNA binding"/>
    <property type="evidence" value="ECO:0007669"/>
    <property type="project" value="UniProtKB-UniRule"/>
</dbReference>
<dbReference type="SUPFAM" id="SSF56349">
    <property type="entry name" value="DNA breaking-rejoining enzymes"/>
    <property type="match status" value="1"/>
</dbReference>
<keyword evidence="4" id="KW-1185">Reference proteome</keyword>
<organism evidence="3 4">
    <name type="scientific">Trebonia kvetii</name>
    <dbReference type="NCBI Taxonomy" id="2480626"/>
    <lineage>
        <taxon>Bacteria</taxon>
        <taxon>Bacillati</taxon>
        <taxon>Actinomycetota</taxon>
        <taxon>Actinomycetes</taxon>
        <taxon>Streptosporangiales</taxon>
        <taxon>Treboniaceae</taxon>
        <taxon>Trebonia</taxon>
    </lineage>
</organism>
<comment type="caution">
    <text evidence="3">The sequence shown here is derived from an EMBL/GenBank/DDBJ whole genome shotgun (WGS) entry which is preliminary data.</text>
</comment>
<dbReference type="AlphaFoldDB" id="A0A6P2C3R3"/>
<feature type="domain" description="Core-binding (CB)" evidence="2">
    <location>
        <begin position="13"/>
        <end position="122"/>
    </location>
</feature>
<dbReference type="OrthoDB" id="4079696at2"/>
<dbReference type="Proteomes" id="UP000460272">
    <property type="component" value="Unassembled WGS sequence"/>
</dbReference>
<evidence type="ECO:0000256" key="1">
    <source>
        <dbReference type="PROSITE-ProRule" id="PRU01248"/>
    </source>
</evidence>
<dbReference type="PROSITE" id="PS51900">
    <property type="entry name" value="CB"/>
    <property type="match status" value="1"/>
</dbReference>
<reference evidence="3 4" key="1">
    <citation type="submission" date="2018-11" db="EMBL/GenBank/DDBJ databases">
        <title>Trebonia kvetii gen.nov., sp.nov., a novel acidophilic actinobacterium, and proposal of the new actinobacterial family Treboniaceae fam. nov.</title>
        <authorList>
            <person name="Rapoport D."/>
            <person name="Sagova-Mareckova M."/>
            <person name="Sedlacek I."/>
            <person name="Provaznik J."/>
            <person name="Kralova S."/>
            <person name="Pavlinic D."/>
            <person name="Benes V."/>
            <person name="Kopecky J."/>
        </authorList>
    </citation>
    <scope>NUCLEOTIDE SEQUENCE [LARGE SCALE GENOMIC DNA]</scope>
    <source>
        <strain evidence="3 4">15Tr583</strain>
    </source>
</reference>
<accession>A0A6P2C3R3</accession>
<protein>
    <recommendedName>
        <fullName evidence="2">Core-binding (CB) domain-containing protein</fullName>
    </recommendedName>
</protein>
<proteinExistence type="predicted"/>
<evidence type="ECO:0000313" key="3">
    <source>
        <dbReference type="EMBL" id="TVZ05810.1"/>
    </source>
</evidence>